<dbReference type="AlphaFoldDB" id="A0A383AIH9"/>
<accession>A0A383AIH9</accession>
<feature type="non-terminal residue" evidence="2">
    <location>
        <position position="71"/>
    </location>
</feature>
<organism evidence="2">
    <name type="scientific">marine metagenome</name>
    <dbReference type="NCBI Taxonomy" id="408172"/>
    <lineage>
        <taxon>unclassified sequences</taxon>
        <taxon>metagenomes</taxon>
        <taxon>ecological metagenomes</taxon>
    </lineage>
</organism>
<dbReference type="Gene3D" id="3.20.20.80">
    <property type="entry name" value="Glycosidases"/>
    <property type="match status" value="1"/>
</dbReference>
<dbReference type="EMBL" id="UINC01192060">
    <property type="protein sequence ID" value="SVE07005.1"/>
    <property type="molecule type" value="Genomic_DNA"/>
</dbReference>
<sequence length="71" mass="8325">MKLKNILIMILLSILISSGMIKGNKMESAEERYSSSVVQYTDKWESLQQHPDPEWFRDAKFGIYTHWGPYS</sequence>
<proteinExistence type="predicted"/>
<dbReference type="SUPFAM" id="SSF51445">
    <property type="entry name" value="(Trans)glycosidases"/>
    <property type="match status" value="1"/>
</dbReference>
<protein>
    <recommendedName>
        <fullName evidence="1">Glycoside hydrolase family 29 N-terminal domain-containing protein</fullName>
    </recommendedName>
</protein>
<evidence type="ECO:0000313" key="2">
    <source>
        <dbReference type="EMBL" id="SVE07005.1"/>
    </source>
</evidence>
<feature type="domain" description="Glycoside hydrolase family 29 N-terminal" evidence="1">
    <location>
        <begin position="36"/>
        <end position="71"/>
    </location>
</feature>
<dbReference type="GO" id="GO:0004560">
    <property type="term" value="F:alpha-L-fucosidase activity"/>
    <property type="evidence" value="ECO:0007669"/>
    <property type="project" value="InterPro"/>
</dbReference>
<dbReference type="GO" id="GO:0005975">
    <property type="term" value="P:carbohydrate metabolic process"/>
    <property type="evidence" value="ECO:0007669"/>
    <property type="project" value="InterPro"/>
</dbReference>
<name>A0A383AIH9_9ZZZZ</name>
<reference evidence="2" key="1">
    <citation type="submission" date="2018-05" db="EMBL/GenBank/DDBJ databases">
        <authorList>
            <person name="Lanie J.A."/>
            <person name="Ng W.-L."/>
            <person name="Kazmierczak K.M."/>
            <person name="Andrzejewski T.M."/>
            <person name="Davidsen T.M."/>
            <person name="Wayne K.J."/>
            <person name="Tettelin H."/>
            <person name="Glass J.I."/>
            <person name="Rusch D."/>
            <person name="Podicherti R."/>
            <person name="Tsui H.-C.T."/>
            <person name="Winkler M.E."/>
        </authorList>
    </citation>
    <scope>NUCLEOTIDE SEQUENCE</scope>
</reference>
<dbReference type="Pfam" id="PF01120">
    <property type="entry name" value="Alpha_L_fucos"/>
    <property type="match status" value="1"/>
</dbReference>
<evidence type="ECO:0000259" key="1">
    <source>
        <dbReference type="Pfam" id="PF01120"/>
    </source>
</evidence>
<dbReference type="InterPro" id="IPR057739">
    <property type="entry name" value="Glyco_hydro_29_N"/>
</dbReference>
<dbReference type="InterPro" id="IPR017853">
    <property type="entry name" value="GH"/>
</dbReference>
<gene>
    <name evidence="2" type="ORF">METZ01_LOCUS459859</name>
</gene>